<sequence length="238" mass="26537">RAPDGCPWDRVQTHESIRINLIEEAYELVDAIDRKDPDRMREEAGDVLMQAVFHTLMEEEKGNFNMTDVISEVTEKLITRHTHVFGQDKAAGADGALSVWEKNKMTEKHQKTFSDSVNDVPEDFPALLRAEKVVKRTGKGGWKDTYKEAEGALFAAEKRLVAAEDGKADEALGELLLAAVRLGKLKGGDAEQALLDKVKAVQKEYTAFEGLVLADGKDVNALSPEEKKEYERRAHESL</sequence>
<dbReference type="EMBL" id="DXBB01000021">
    <property type="protein sequence ID" value="HIZ72153.1"/>
    <property type="molecule type" value="Genomic_DNA"/>
</dbReference>
<dbReference type="GO" id="GO:0046052">
    <property type="term" value="P:UTP catabolic process"/>
    <property type="evidence" value="ECO:0007669"/>
    <property type="project" value="TreeGrafter"/>
</dbReference>
<feature type="domain" description="NTP pyrophosphohydrolase MazG-like" evidence="1">
    <location>
        <begin position="12"/>
        <end position="85"/>
    </location>
</feature>
<dbReference type="GO" id="GO:0046047">
    <property type="term" value="P:TTP catabolic process"/>
    <property type="evidence" value="ECO:0007669"/>
    <property type="project" value="TreeGrafter"/>
</dbReference>
<dbReference type="PANTHER" id="PTHR30522:SF0">
    <property type="entry name" value="NUCLEOSIDE TRIPHOSPHATE PYROPHOSPHOHYDROLASE"/>
    <property type="match status" value="1"/>
</dbReference>
<dbReference type="GO" id="GO:0046076">
    <property type="term" value="P:dTTP catabolic process"/>
    <property type="evidence" value="ECO:0007669"/>
    <property type="project" value="TreeGrafter"/>
</dbReference>
<dbReference type="GO" id="GO:0006203">
    <property type="term" value="P:dGTP catabolic process"/>
    <property type="evidence" value="ECO:0007669"/>
    <property type="project" value="TreeGrafter"/>
</dbReference>
<dbReference type="NCBIfam" id="TIGR00444">
    <property type="entry name" value="mazG"/>
    <property type="match status" value="1"/>
</dbReference>
<evidence type="ECO:0000259" key="1">
    <source>
        <dbReference type="Pfam" id="PF03819"/>
    </source>
</evidence>
<proteinExistence type="predicted"/>
<dbReference type="GO" id="GO:0046061">
    <property type="term" value="P:dATP catabolic process"/>
    <property type="evidence" value="ECO:0007669"/>
    <property type="project" value="TreeGrafter"/>
</dbReference>
<organism evidence="2 3">
    <name type="scientific">Candidatus Gallimonas intestinavium</name>
    <dbReference type="NCBI Taxonomy" id="2838603"/>
    <lineage>
        <taxon>Bacteria</taxon>
        <taxon>Bacillati</taxon>
        <taxon>Bacillota</taxon>
        <taxon>Clostridia</taxon>
        <taxon>Candidatus Gallimonas</taxon>
    </lineage>
</organism>
<dbReference type="GO" id="GO:0047429">
    <property type="term" value="F:nucleoside triphosphate diphosphatase activity"/>
    <property type="evidence" value="ECO:0007669"/>
    <property type="project" value="TreeGrafter"/>
</dbReference>
<dbReference type="GO" id="GO:0046081">
    <property type="term" value="P:dUTP catabolic process"/>
    <property type="evidence" value="ECO:0007669"/>
    <property type="project" value="TreeGrafter"/>
</dbReference>
<dbReference type="Proteomes" id="UP000824102">
    <property type="component" value="Unassembled WGS sequence"/>
</dbReference>
<comment type="caution">
    <text evidence="2">The sequence shown here is derived from an EMBL/GenBank/DDBJ whole genome shotgun (WGS) entry which is preliminary data.</text>
</comment>
<dbReference type="Gene3D" id="1.10.287.1080">
    <property type="entry name" value="MazG-like"/>
    <property type="match status" value="2"/>
</dbReference>
<dbReference type="PANTHER" id="PTHR30522">
    <property type="entry name" value="NUCLEOSIDE TRIPHOSPHATE PYROPHOSPHOHYDROLASE"/>
    <property type="match status" value="1"/>
</dbReference>
<dbReference type="SUPFAM" id="SSF101386">
    <property type="entry name" value="all-alpha NTP pyrophosphatases"/>
    <property type="match status" value="1"/>
</dbReference>
<feature type="non-terminal residue" evidence="2">
    <location>
        <position position="1"/>
    </location>
</feature>
<dbReference type="AlphaFoldDB" id="A0A9D2G3Z0"/>
<name>A0A9D2G3Z0_9FIRM</name>
<gene>
    <name evidence="2" type="ORF">H9964_01070</name>
</gene>
<dbReference type="CDD" id="cd11528">
    <property type="entry name" value="NTP-PPase_MazG_Nterm"/>
    <property type="match status" value="1"/>
</dbReference>
<evidence type="ECO:0000313" key="2">
    <source>
        <dbReference type="EMBL" id="HIZ72153.1"/>
    </source>
</evidence>
<dbReference type="InterPro" id="IPR048015">
    <property type="entry name" value="NTP-PPase_MazG-like_N"/>
</dbReference>
<reference evidence="2" key="2">
    <citation type="submission" date="2021-04" db="EMBL/GenBank/DDBJ databases">
        <authorList>
            <person name="Gilroy R."/>
        </authorList>
    </citation>
    <scope>NUCLEOTIDE SEQUENCE</scope>
    <source>
        <strain evidence="2">ChiW7-2402</strain>
    </source>
</reference>
<accession>A0A9D2G3Z0</accession>
<dbReference type="InterPro" id="IPR004518">
    <property type="entry name" value="MazG-like_dom"/>
</dbReference>
<dbReference type="InterPro" id="IPR011551">
    <property type="entry name" value="NTP_PyrPHydrolase_MazG"/>
</dbReference>
<protein>
    <submittedName>
        <fullName evidence="2">MazG family protein</fullName>
    </submittedName>
</protein>
<reference evidence="2" key="1">
    <citation type="journal article" date="2021" name="PeerJ">
        <title>Extensive microbial diversity within the chicken gut microbiome revealed by metagenomics and culture.</title>
        <authorList>
            <person name="Gilroy R."/>
            <person name="Ravi A."/>
            <person name="Getino M."/>
            <person name="Pursley I."/>
            <person name="Horton D.L."/>
            <person name="Alikhan N.F."/>
            <person name="Baker D."/>
            <person name="Gharbi K."/>
            <person name="Hall N."/>
            <person name="Watson M."/>
            <person name="Adriaenssens E.M."/>
            <person name="Foster-Nyarko E."/>
            <person name="Jarju S."/>
            <person name="Secka A."/>
            <person name="Antonio M."/>
            <person name="Oren A."/>
            <person name="Chaudhuri R.R."/>
            <person name="La Ragione R."/>
            <person name="Hildebrand F."/>
            <person name="Pallen M.J."/>
        </authorList>
    </citation>
    <scope>NUCLEOTIDE SEQUENCE</scope>
    <source>
        <strain evidence="2">ChiW7-2402</strain>
    </source>
</reference>
<dbReference type="Pfam" id="PF03819">
    <property type="entry name" value="MazG"/>
    <property type="match status" value="1"/>
</dbReference>
<evidence type="ECO:0000313" key="3">
    <source>
        <dbReference type="Proteomes" id="UP000824102"/>
    </source>
</evidence>